<dbReference type="SMART" id="SM00260">
    <property type="entry name" value="CheW"/>
    <property type="match status" value="1"/>
</dbReference>
<feature type="domain" description="CheW-like" evidence="1">
    <location>
        <begin position="3"/>
        <end position="136"/>
    </location>
</feature>
<evidence type="ECO:0000313" key="3">
    <source>
        <dbReference type="Proteomes" id="UP000191663"/>
    </source>
</evidence>
<evidence type="ECO:0000259" key="1">
    <source>
        <dbReference type="PROSITE" id="PS50851"/>
    </source>
</evidence>
<dbReference type="InterPro" id="IPR002545">
    <property type="entry name" value="CheW-lke_dom"/>
</dbReference>
<name>A0A1V4QG97_UNCW3</name>
<dbReference type="Pfam" id="PF01584">
    <property type="entry name" value="CheW"/>
    <property type="match status" value="1"/>
</dbReference>
<dbReference type="GO" id="GO:0007165">
    <property type="term" value="P:signal transduction"/>
    <property type="evidence" value="ECO:0007669"/>
    <property type="project" value="InterPro"/>
</dbReference>
<dbReference type="InterPro" id="IPR036061">
    <property type="entry name" value="CheW-like_dom_sf"/>
</dbReference>
<evidence type="ECO:0000313" key="2">
    <source>
        <dbReference type="EMBL" id="OPX18262.1"/>
    </source>
</evidence>
<dbReference type="GO" id="GO:0006935">
    <property type="term" value="P:chemotaxis"/>
    <property type="evidence" value="ECO:0007669"/>
    <property type="project" value="InterPro"/>
</dbReference>
<dbReference type="SUPFAM" id="SSF50341">
    <property type="entry name" value="CheW-like"/>
    <property type="match status" value="1"/>
</dbReference>
<dbReference type="Proteomes" id="UP000191663">
    <property type="component" value="Unassembled WGS sequence"/>
</dbReference>
<dbReference type="EMBL" id="MUKB01000026">
    <property type="protein sequence ID" value="OPX18262.1"/>
    <property type="molecule type" value="Genomic_DNA"/>
</dbReference>
<dbReference type="AlphaFoldDB" id="A0A1V4QG97"/>
<dbReference type="Gene3D" id="2.30.30.40">
    <property type="entry name" value="SH3 Domains"/>
    <property type="match status" value="1"/>
</dbReference>
<reference evidence="3" key="1">
    <citation type="submission" date="2017-01" db="EMBL/GenBank/DDBJ databases">
        <title>Novel pathways for hydrocarbon cycling and metabolic interdependencies in hydrothermal sediment communities.</title>
        <authorList>
            <person name="Dombrowski N."/>
            <person name="Seitz K."/>
            <person name="Teske A."/>
            <person name="Baker B."/>
        </authorList>
    </citation>
    <scope>NUCLEOTIDE SEQUENCE [LARGE SCALE GENOMIC DNA]</scope>
</reference>
<comment type="caution">
    <text evidence="2">The sequence shown here is derived from an EMBL/GenBank/DDBJ whole genome shotgun (WGS) entry which is preliminary data.</text>
</comment>
<sequence length="143" mass="16316">MKESYYLKYSIGKVVFATPIEEVREIARPKEIIEKTGLAKNLAGYFRLRKQRILLFDLPGFLKLNGHKEFEVIVSTIDGRPIGFKVNKVLGIVVSDELSPFPELVKPKKFLKGVIKDGKEFIQVLSFESLLSGSRLKTIKKYL</sequence>
<dbReference type="PROSITE" id="PS50851">
    <property type="entry name" value="CHEW"/>
    <property type="match status" value="1"/>
</dbReference>
<accession>A0A1V4QG97</accession>
<proteinExistence type="predicted"/>
<organism evidence="2 3">
    <name type="scientific">candidate division WOR-3 bacterium 4484_100</name>
    <dbReference type="NCBI Taxonomy" id="1936077"/>
    <lineage>
        <taxon>Bacteria</taxon>
        <taxon>Bacteria division WOR-3</taxon>
    </lineage>
</organism>
<dbReference type="Gene3D" id="2.40.50.180">
    <property type="entry name" value="CheA-289, Domain 4"/>
    <property type="match status" value="1"/>
</dbReference>
<gene>
    <name evidence="2" type="ORF">BXT86_02075</name>
</gene>
<protein>
    <recommendedName>
        <fullName evidence="1">CheW-like domain-containing protein</fullName>
    </recommendedName>
</protein>